<dbReference type="InParanoid" id="A0A1X7TSW2"/>
<dbReference type="AlphaFoldDB" id="A0A1X7TSW2"/>
<feature type="transmembrane region" description="Helical" evidence="1">
    <location>
        <begin position="64"/>
        <end position="86"/>
    </location>
</feature>
<keyword evidence="1" id="KW-0472">Membrane</keyword>
<reference evidence="2" key="1">
    <citation type="submission" date="2017-05" db="UniProtKB">
        <authorList>
            <consortium name="EnsemblMetazoa"/>
        </authorList>
    </citation>
    <scope>IDENTIFICATION</scope>
</reference>
<dbReference type="EnsemblMetazoa" id="Aqu2.1.18213_001">
    <property type="protein sequence ID" value="Aqu2.1.18213_001"/>
    <property type="gene ID" value="Aqu2.1.18213"/>
</dbReference>
<proteinExistence type="predicted"/>
<evidence type="ECO:0000256" key="1">
    <source>
        <dbReference type="SAM" id="Phobius"/>
    </source>
</evidence>
<accession>A0A1X7TSW2</accession>
<sequence length="233" mass="26969">MEESGYIIELANVDKREVQVTSPVMESEGDSIPVSFIHSIFGTNQRNFINLLLKQQTKGEWVRLHCGLITYVIIFGSAASIALVMLKNNSHINDNGDDASSQPPTDKNGKTHWEFKSAFTVYYYHIAKKRIALRDEAYQARVQLAAIDHNHHIGRQPSRNNKGDLSYHRTYRKRTKRWDVVPFLEKKSYSHIPKLIDLFRAKRTRGTVQVMSHIPRAYYAVCPVPLRQEKRFQ</sequence>
<evidence type="ECO:0000313" key="2">
    <source>
        <dbReference type="EnsemblMetazoa" id="Aqu2.1.18213_001"/>
    </source>
</evidence>
<name>A0A1X7TSW2_AMPQE</name>
<organism evidence="2">
    <name type="scientific">Amphimedon queenslandica</name>
    <name type="common">Sponge</name>
    <dbReference type="NCBI Taxonomy" id="400682"/>
    <lineage>
        <taxon>Eukaryota</taxon>
        <taxon>Metazoa</taxon>
        <taxon>Porifera</taxon>
        <taxon>Demospongiae</taxon>
        <taxon>Heteroscleromorpha</taxon>
        <taxon>Haplosclerida</taxon>
        <taxon>Niphatidae</taxon>
        <taxon>Amphimedon</taxon>
    </lineage>
</organism>
<protein>
    <submittedName>
        <fullName evidence="2">Uncharacterized protein</fullName>
    </submittedName>
</protein>
<keyword evidence="1" id="KW-1133">Transmembrane helix</keyword>
<keyword evidence="1" id="KW-0812">Transmembrane</keyword>